<dbReference type="InterPro" id="IPR050570">
    <property type="entry name" value="Cell_wall_metabolism_enzyme"/>
</dbReference>
<dbReference type="PANTHER" id="PTHR21666">
    <property type="entry name" value="PEPTIDASE-RELATED"/>
    <property type="match status" value="1"/>
</dbReference>
<dbReference type="Gene3D" id="2.70.70.10">
    <property type="entry name" value="Glucose Permease (Domain IIA)"/>
    <property type="match status" value="1"/>
</dbReference>
<evidence type="ECO:0000259" key="2">
    <source>
        <dbReference type="Pfam" id="PF01551"/>
    </source>
</evidence>
<dbReference type="Proteomes" id="UP000805614">
    <property type="component" value="Unassembled WGS sequence"/>
</dbReference>
<dbReference type="Pfam" id="PF01551">
    <property type="entry name" value="Peptidase_M23"/>
    <property type="match status" value="1"/>
</dbReference>
<feature type="non-terminal residue" evidence="3">
    <location>
        <position position="193"/>
    </location>
</feature>
<comment type="caution">
    <text evidence="3">The sequence shown here is derived from an EMBL/GenBank/DDBJ whole genome shotgun (WGS) entry which is preliminary data.</text>
</comment>
<protein>
    <submittedName>
        <fullName evidence="3">M23 family metallopeptidase</fullName>
    </submittedName>
</protein>
<dbReference type="InterPro" id="IPR016047">
    <property type="entry name" value="M23ase_b-sheet_dom"/>
</dbReference>
<feature type="signal peptide" evidence="1">
    <location>
        <begin position="1"/>
        <end position="27"/>
    </location>
</feature>
<dbReference type="RefSeq" id="WP_187247744.1">
    <property type="nucleotide sequence ID" value="NZ_JABVEC010000046.1"/>
</dbReference>
<dbReference type="EMBL" id="JABVEC010000046">
    <property type="protein sequence ID" value="MBC6470702.1"/>
    <property type="molecule type" value="Genomic_DNA"/>
</dbReference>
<name>A0ABR7M0Q9_9ACTN</name>
<evidence type="ECO:0000313" key="4">
    <source>
        <dbReference type="Proteomes" id="UP000805614"/>
    </source>
</evidence>
<gene>
    <name evidence="3" type="ORF">HKK74_35205</name>
</gene>
<sequence length="193" mass="19917">MRSFVAGAAGIVVAGGLVTVLSSPASAAGPRPAFQLPFPCGQKWRLDTWAHAPALDMVKEPDQVGTEGALLVAPAAGRVNQSFYHSNAGNMIQIDHGGGWFTTYIHLQSRAVGVGANVAQGATIGRVGKTGPTSNGHPHLHMEQAIDADNNGSATWGAEGTERVAAVFNGVNYGTTDGMTWRNVTSNNGCAPP</sequence>
<organism evidence="3 4">
    <name type="scientific">Actinomadura alba</name>
    <dbReference type="NCBI Taxonomy" id="406431"/>
    <lineage>
        <taxon>Bacteria</taxon>
        <taxon>Bacillati</taxon>
        <taxon>Actinomycetota</taxon>
        <taxon>Actinomycetes</taxon>
        <taxon>Streptosporangiales</taxon>
        <taxon>Thermomonosporaceae</taxon>
        <taxon>Actinomadura</taxon>
    </lineage>
</organism>
<keyword evidence="4" id="KW-1185">Reference proteome</keyword>
<dbReference type="InterPro" id="IPR011055">
    <property type="entry name" value="Dup_hybrid_motif"/>
</dbReference>
<reference evidence="3 4" key="1">
    <citation type="submission" date="2020-06" db="EMBL/GenBank/DDBJ databases">
        <title>Actinomadura xiongansis sp. nov., isolated from soil of Baiyangdian.</title>
        <authorList>
            <person name="Zhang X."/>
        </authorList>
    </citation>
    <scope>NUCLEOTIDE SEQUENCE [LARGE SCALE GENOMIC DNA]</scope>
    <source>
        <strain evidence="3 4">HBUM206468</strain>
    </source>
</reference>
<accession>A0ABR7M0Q9</accession>
<dbReference type="PANTHER" id="PTHR21666:SF270">
    <property type="entry name" value="MUREIN HYDROLASE ACTIVATOR ENVC"/>
    <property type="match status" value="1"/>
</dbReference>
<proteinExistence type="predicted"/>
<dbReference type="CDD" id="cd12797">
    <property type="entry name" value="M23_peptidase"/>
    <property type="match status" value="1"/>
</dbReference>
<feature type="domain" description="M23ase beta-sheet core" evidence="2">
    <location>
        <begin position="66"/>
        <end position="145"/>
    </location>
</feature>
<evidence type="ECO:0000256" key="1">
    <source>
        <dbReference type="SAM" id="SignalP"/>
    </source>
</evidence>
<evidence type="ECO:0000313" key="3">
    <source>
        <dbReference type="EMBL" id="MBC6470702.1"/>
    </source>
</evidence>
<feature type="chain" id="PRO_5046068849" evidence="1">
    <location>
        <begin position="28"/>
        <end position="193"/>
    </location>
</feature>
<keyword evidence="1" id="KW-0732">Signal</keyword>
<dbReference type="SUPFAM" id="SSF51261">
    <property type="entry name" value="Duplicated hybrid motif"/>
    <property type="match status" value="1"/>
</dbReference>